<evidence type="ECO:0000313" key="3">
    <source>
        <dbReference type="Proteomes" id="UP000287651"/>
    </source>
</evidence>
<evidence type="ECO:0000256" key="1">
    <source>
        <dbReference type="SAM" id="SignalP"/>
    </source>
</evidence>
<keyword evidence="1" id="KW-0732">Signal</keyword>
<sequence length="115" mass="11519">MPSLLCLHCVATAAPALELAIGGHRCGRRRRPCMVVGLVVGSSPLRAGRCRLALTGWSLAVAPCGRAAGNRPLQPGRGPHSHLLLAAAPPALAALAGGLAVVDALTEGLAIVSHG</sequence>
<comment type="caution">
    <text evidence="2">The sequence shown here is derived from an EMBL/GenBank/DDBJ whole genome shotgun (WGS) entry which is preliminary data.</text>
</comment>
<evidence type="ECO:0000313" key="2">
    <source>
        <dbReference type="EMBL" id="RRT39487.1"/>
    </source>
</evidence>
<reference evidence="2 3" key="1">
    <citation type="journal article" date="2014" name="Agronomy (Basel)">
        <title>A Draft Genome Sequence for Ensete ventricosum, the Drought-Tolerant Tree Against Hunger.</title>
        <authorList>
            <person name="Harrison J."/>
            <person name="Moore K.A."/>
            <person name="Paszkiewicz K."/>
            <person name="Jones T."/>
            <person name="Grant M."/>
            <person name="Ambacheew D."/>
            <person name="Muzemil S."/>
            <person name="Studholme D.J."/>
        </authorList>
    </citation>
    <scope>NUCLEOTIDE SEQUENCE [LARGE SCALE GENOMIC DNA]</scope>
</reference>
<gene>
    <name evidence="2" type="ORF">B296_00043185</name>
</gene>
<dbReference type="EMBL" id="AMZH03020135">
    <property type="protein sequence ID" value="RRT39487.1"/>
    <property type="molecule type" value="Genomic_DNA"/>
</dbReference>
<proteinExistence type="predicted"/>
<name>A0A426XJ43_ENSVE</name>
<accession>A0A426XJ43</accession>
<protein>
    <submittedName>
        <fullName evidence="2">Uncharacterized protein</fullName>
    </submittedName>
</protein>
<feature type="signal peptide" evidence="1">
    <location>
        <begin position="1"/>
        <end position="16"/>
    </location>
</feature>
<dbReference type="AlphaFoldDB" id="A0A426XJ43"/>
<feature type="chain" id="PRO_5019544123" evidence="1">
    <location>
        <begin position="17"/>
        <end position="115"/>
    </location>
</feature>
<organism evidence="2 3">
    <name type="scientific">Ensete ventricosum</name>
    <name type="common">Abyssinian banana</name>
    <name type="synonym">Musa ensete</name>
    <dbReference type="NCBI Taxonomy" id="4639"/>
    <lineage>
        <taxon>Eukaryota</taxon>
        <taxon>Viridiplantae</taxon>
        <taxon>Streptophyta</taxon>
        <taxon>Embryophyta</taxon>
        <taxon>Tracheophyta</taxon>
        <taxon>Spermatophyta</taxon>
        <taxon>Magnoliopsida</taxon>
        <taxon>Liliopsida</taxon>
        <taxon>Zingiberales</taxon>
        <taxon>Musaceae</taxon>
        <taxon>Ensete</taxon>
    </lineage>
</organism>
<dbReference type="Proteomes" id="UP000287651">
    <property type="component" value="Unassembled WGS sequence"/>
</dbReference>